<name>A0ABQ0MEZ0_MYCCL</name>
<dbReference type="EMBL" id="DF849967">
    <property type="protein sequence ID" value="GAT60821.1"/>
    <property type="molecule type" value="Genomic_DNA"/>
</dbReference>
<keyword evidence="2" id="KW-1185">Reference proteome</keyword>
<dbReference type="Proteomes" id="UP000815677">
    <property type="component" value="Unassembled WGS sequence"/>
</dbReference>
<gene>
    <name evidence="1" type="ORF">MCHLO_16915</name>
</gene>
<proteinExistence type="predicted"/>
<sequence>MRARDTPPRSFLWTGGASVISDVQPLPTTENTPPVPPAALCTIAAQGPVSIYLNSVVRRLASRPTCRSWPQTSDTPTVHQLSLRRIPLPTSISPSCMTL</sequence>
<accession>A0ABQ0MEZ0</accession>
<evidence type="ECO:0000313" key="2">
    <source>
        <dbReference type="Proteomes" id="UP000815677"/>
    </source>
</evidence>
<organism evidence="1 2">
    <name type="scientific">Mycena chlorophos</name>
    <name type="common">Agaric fungus</name>
    <name type="synonym">Agaricus chlorophos</name>
    <dbReference type="NCBI Taxonomy" id="658473"/>
    <lineage>
        <taxon>Eukaryota</taxon>
        <taxon>Fungi</taxon>
        <taxon>Dikarya</taxon>
        <taxon>Basidiomycota</taxon>
        <taxon>Agaricomycotina</taxon>
        <taxon>Agaricomycetes</taxon>
        <taxon>Agaricomycetidae</taxon>
        <taxon>Agaricales</taxon>
        <taxon>Marasmiineae</taxon>
        <taxon>Mycenaceae</taxon>
        <taxon>Mycena</taxon>
    </lineage>
</organism>
<evidence type="ECO:0000313" key="1">
    <source>
        <dbReference type="EMBL" id="GAT60821.1"/>
    </source>
</evidence>
<reference evidence="1" key="1">
    <citation type="submission" date="2014-09" db="EMBL/GenBank/DDBJ databases">
        <title>Genome sequence of the luminous mushroom Mycena chlorophos for searching fungal bioluminescence genes.</title>
        <authorList>
            <person name="Tanaka Y."/>
            <person name="Kasuga D."/>
            <person name="Oba Y."/>
            <person name="Hase S."/>
            <person name="Sato K."/>
            <person name="Oba Y."/>
            <person name="Sakakibara Y."/>
        </authorList>
    </citation>
    <scope>NUCLEOTIDE SEQUENCE</scope>
</reference>
<protein>
    <submittedName>
        <fullName evidence="1">Uncharacterized protein</fullName>
    </submittedName>
</protein>